<dbReference type="SUPFAM" id="SSF49899">
    <property type="entry name" value="Concanavalin A-like lectins/glucanases"/>
    <property type="match status" value="2"/>
</dbReference>
<evidence type="ECO:0000256" key="1">
    <source>
        <dbReference type="ARBA" id="ARBA00022734"/>
    </source>
</evidence>
<dbReference type="InterPro" id="IPR001079">
    <property type="entry name" value="Galectin_CRD"/>
</dbReference>
<keyword evidence="6" id="KW-1185">Reference proteome</keyword>
<protein>
    <recommendedName>
        <fullName evidence="3">Galectin</fullName>
    </recommendedName>
</protein>
<dbReference type="GO" id="GO:0030246">
    <property type="term" value="F:carbohydrate binding"/>
    <property type="evidence" value="ECO:0007669"/>
    <property type="project" value="UniProtKB-UniRule"/>
</dbReference>
<dbReference type="PANTHER" id="PTHR11346:SF32">
    <property type="entry name" value="GALECTIN-4"/>
    <property type="match status" value="1"/>
</dbReference>
<dbReference type="PANTHER" id="PTHR11346">
    <property type="entry name" value="GALECTIN"/>
    <property type="match status" value="1"/>
</dbReference>
<dbReference type="OMA" id="FKDFEHR"/>
<reference evidence="5" key="1">
    <citation type="submission" date="2025-08" db="UniProtKB">
        <authorList>
            <consortium name="Ensembl"/>
        </authorList>
    </citation>
    <scope>IDENTIFICATION</scope>
</reference>
<feature type="domain" description="Galectin" evidence="4">
    <location>
        <begin position="13"/>
        <end position="142"/>
    </location>
</feature>
<sequence>MAAPVIENVALPYYETVPGGLHPGMAVYVKGRVPKVSNRFKVDFAVAKHEGADLAFHFNPRFDLNELVIDTFESGKWKKQEKYQNPFRKGEHFKVIFIVTEAGYQILVNRDLMYVFRHRIPPQSVHFIEVSGDLELHSLNMMAAPVTENVCVCVSGWKLRHHISKAYSSLPAFFLFPSFTIDFVAGPDIPLRINPDLYEKTVVCNSFLKGSWGSEERDLPFNPFQYEQYFELLIHCDQYRFIVYANDEYFFSYAYRYIHFPQIKILEIIGDVSLSYVQY</sequence>
<dbReference type="PROSITE" id="PS51304">
    <property type="entry name" value="GALECTIN"/>
    <property type="match status" value="2"/>
</dbReference>
<evidence type="ECO:0000256" key="3">
    <source>
        <dbReference type="RuleBase" id="RU102079"/>
    </source>
</evidence>
<organism evidence="5 6">
    <name type="scientific">Naja naja</name>
    <name type="common">Indian cobra</name>
    <dbReference type="NCBI Taxonomy" id="35670"/>
    <lineage>
        <taxon>Eukaryota</taxon>
        <taxon>Metazoa</taxon>
        <taxon>Chordata</taxon>
        <taxon>Craniata</taxon>
        <taxon>Vertebrata</taxon>
        <taxon>Euteleostomi</taxon>
        <taxon>Lepidosauria</taxon>
        <taxon>Squamata</taxon>
        <taxon>Bifurcata</taxon>
        <taxon>Unidentata</taxon>
        <taxon>Episquamata</taxon>
        <taxon>Toxicofera</taxon>
        <taxon>Serpentes</taxon>
        <taxon>Colubroidea</taxon>
        <taxon>Elapidae</taxon>
        <taxon>Elapinae</taxon>
        <taxon>Naja</taxon>
    </lineage>
</organism>
<evidence type="ECO:0000313" key="5">
    <source>
        <dbReference type="Ensembl" id="ENSNNAP00000023718.1"/>
    </source>
</evidence>
<name>A0A8C6Y7K2_NAJNA</name>
<dbReference type="Pfam" id="PF00337">
    <property type="entry name" value="Gal-bind_lectin"/>
    <property type="match status" value="2"/>
</dbReference>
<reference evidence="5" key="2">
    <citation type="submission" date="2025-09" db="UniProtKB">
        <authorList>
            <consortium name="Ensembl"/>
        </authorList>
    </citation>
    <scope>IDENTIFICATION</scope>
</reference>
<dbReference type="SMART" id="SM00908">
    <property type="entry name" value="Gal-bind_lectin"/>
    <property type="match status" value="2"/>
</dbReference>
<keyword evidence="1 3" id="KW-0430">Lectin</keyword>
<evidence type="ECO:0000259" key="4">
    <source>
        <dbReference type="PROSITE" id="PS51304"/>
    </source>
</evidence>
<accession>A0A8C6Y7K2</accession>
<proteinExistence type="predicted"/>
<dbReference type="FunFam" id="2.60.120.200:FF:000124">
    <property type="entry name" value="Galectin-4"/>
    <property type="match status" value="1"/>
</dbReference>
<feature type="domain" description="Galectin" evidence="4">
    <location>
        <begin position="149"/>
        <end position="279"/>
    </location>
</feature>
<dbReference type="InterPro" id="IPR044156">
    <property type="entry name" value="Galectin-like"/>
</dbReference>
<keyword evidence="2" id="KW-0677">Repeat</keyword>
<dbReference type="OrthoDB" id="6251307at2759"/>
<evidence type="ECO:0000313" key="6">
    <source>
        <dbReference type="Proteomes" id="UP000694559"/>
    </source>
</evidence>
<dbReference type="Proteomes" id="UP000694559">
    <property type="component" value="Unplaced"/>
</dbReference>
<evidence type="ECO:0000256" key="2">
    <source>
        <dbReference type="ARBA" id="ARBA00022737"/>
    </source>
</evidence>
<dbReference type="GeneTree" id="ENSGT00940000160378"/>
<dbReference type="CDD" id="cd00070">
    <property type="entry name" value="GLECT"/>
    <property type="match status" value="2"/>
</dbReference>
<dbReference type="SMART" id="SM00276">
    <property type="entry name" value="GLECT"/>
    <property type="match status" value="2"/>
</dbReference>
<dbReference type="InterPro" id="IPR013320">
    <property type="entry name" value="ConA-like_dom_sf"/>
</dbReference>
<dbReference type="Gene3D" id="2.60.120.200">
    <property type="match status" value="2"/>
</dbReference>
<dbReference type="Ensembl" id="ENSNNAT00000024873.1">
    <property type="protein sequence ID" value="ENSNNAP00000023718.1"/>
    <property type="gene ID" value="ENSNNAG00000015604.1"/>
</dbReference>
<dbReference type="AlphaFoldDB" id="A0A8C6Y7K2"/>